<name>A0A5S9PUB2_9GAMM</name>
<keyword evidence="3" id="KW-1185">Reference proteome</keyword>
<protein>
    <recommendedName>
        <fullName evidence="1">ApeI dehydratase-like domain-containing protein</fullName>
    </recommendedName>
</protein>
<proteinExistence type="predicted"/>
<feature type="domain" description="ApeI dehydratase-like" evidence="1">
    <location>
        <begin position="8"/>
        <end position="107"/>
    </location>
</feature>
<dbReference type="EMBL" id="CACSIO010000012">
    <property type="protein sequence ID" value="CAA0108493.1"/>
    <property type="molecule type" value="Genomic_DNA"/>
</dbReference>
<evidence type="ECO:0000313" key="3">
    <source>
        <dbReference type="Proteomes" id="UP000441399"/>
    </source>
</evidence>
<sequence>MPTPLQCDKQDHKVRADIAITDDLLYFPGHFPGQPILPGFAMIDWVMQLAQSHFELPLEAFEPMQMEVVKFKNVVQPGITITLDVEYRNERVYYVISSDQGEHCSGRILVNQTDT</sequence>
<dbReference type="PIRSF" id="PIRSF030962">
    <property type="entry name" value="Dehydrase_ECs4332_prd"/>
    <property type="match status" value="1"/>
</dbReference>
<dbReference type="InterPro" id="IPR029069">
    <property type="entry name" value="HotDog_dom_sf"/>
</dbReference>
<dbReference type="SUPFAM" id="SSF54637">
    <property type="entry name" value="Thioesterase/thiol ester dehydrase-isomerase"/>
    <property type="match status" value="1"/>
</dbReference>
<evidence type="ECO:0000313" key="2">
    <source>
        <dbReference type="EMBL" id="CAA0108493.1"/>
    </source>
</evidence>
<evidence type="ECO:0000259" key="1">
    <source>
        <dbReference type="Pfam" id="PF22818"/>
    </source>
</evidence>
<accession>A0A5S9PUB2</accession>
<dbReference type="Gene3D" id="3.10.129.10">
    <property type="entry name" value="Hotdog Thioesterase"/>
    <property type="match status" value="1"/>
</dbReference>
<dbReference type="InterPro" id="IPR054545">
    <property type="entry name" value="ApeI-like"/>
</dbReference>
<dbReference type="InterPro" id="IPR016962">
    <property type="entry name" value="Dehydrase_ECs4332_prd"/>
</dbReference>
<dbReference type="Pfam" id="PF22818">
    <property type="entry name" value="ApeI-like"/>
    <property type="match status" value="1"/>
</dbReference>
<organism evidence="2 3">
    <name type="scientific">BD1-7 clade bacterium</name>
    <dbReference type="NCBI Taxonomy" id="2029982"/>
    <lineage>
        <taxon>Bacteria</taxon>
        <taxon>Pseudomonadati</taxon>
        <taxon>Pseudomonadota</taxon>
        <taxon>Gammaproteobacteria</taxon>
        <taxon>Cellvibrionales</taxon>
        <taxon>Spongiibacteraceae</taxon>
        <taxon>BD1-7 clade</taxon>
    </lineage>
</organism>
<reference evidence="2 3" key="1">
    <citation type="submission" date="2019-11" db="EMBL/GenBank/DDBJ databases">
        <authorList>
            <person name="Holert J."/>
        </authorList>
    </citation>
    <scope>NUCLEOTIDE SEQUENCE [LARGE SCALE GENOMIC DNA]</scope>
    <source>
        <strain evidence="2">SB11_3</strain>
    </source>
</reference>
<dbReference type="Proteomes" id="UP000441399">
    <property type="component" value="Unassembled WGS sequence"/>
</dbReference>
<dbReference type="AlphaFoldDB" id="A0A5S9PUB2"/>
<gene>
    <name evidence="2" type="ORF">OPDIPICF_01352</name>
</gene>
<dbReference type="GO" id="GO:0016829">
    <property type="term" value="F:lyase activity"/>
    <property type="evidence" value="ECO:0007669"/>
    <property type="project" value="UniProtKB-KW"/>
</dbReference>